<dbReference type="Pfam" id="PF02272">
    <property type="entry name" value="DHHA1"/>
    <property type="match status" value="1"/>
</dbReference>
<dbReference type="PANTHER" id="PTHR46922">
    <property type="entry name" value="DHHA1 DOMAIN PROTEIN"/>
    <property type="match status" value="1"/>
</dbReference>
<dbReference type="AlphaFoldDB" id="A0A1F5WUU1"/>
<dbReference type="EMBL" id="MFHI01000005">
    <property type="protein sequence ID" value="OGF79406.1"/>
    <property type="molecule type" value="Genomic_DNA"/>
</dbReference>
<feature type="domain" description="DHHA1" evidence="1">
    <location>
        <begin position="215"/>
        <end position="273"/>
    </location>
</feature>
<dbReference type="Gene3D" id="3.10.310.30">
    <property type="match status" value="1"/>
</dbReference>
<dbReference type="SUPFAM" id="SSF64182">
    <property type="entry name" value="DHH phosphoesterases"/>
    <property type="match status" value="1"/>
</dbReference>
<dbReference type="PANTHER" id="PTHR46922:SF4">
    <property type="entry name" value="DHHA1 DOMAIN PROTEIN"/>
    <property type="match status" value="1"/>
</dbReference>
<name>A0A1F5WUU1_9BACT</name>
<gene>
    <name evidence="2" type="ORF">A2W54_01595</name>
</gene>
<protein>
    <recommendedName>
        <fullName evidence="1">DHHA1 domain-containing protein</fullName>
    </recommendedName>
</protein>
<proteinExistence type="predicted"/>
<dbReference type="InterPro" id="IPR003156">
    <property type="entry name" value="DHHA1_dom"/>
</dbReference>
<sequence length="283" mass="32272">MLKNNKKIIVLYHNKCSDGFGAAWSAWKKFGDKASYSGVNHGDPLPKIIKGKIVYLLDFSYPMDKTHKLVKNAKRVISIDHHISAEKSTKAAHEYSYALNHSGAALAWKYFHPNKKIPKLISYIEDIDLWKRILPKTMELNLALRIFPLDFKIWSKIAYDWDQKKLREKYAMEGVAMLKYENDLVSRIIEDAEDVIINKQKASVVNAPVRLASQIGDALVKGRRHPIGIVWQKKNEKFLVSLRSRSSSDVSKIAVSYGGGGHRNAAAFRLPAKIKFPWKVIKK</sequence>
<organism evidence="2 3">
    <name type="scientific">Candidatus Giovannonibacteria bacterium RIFCSPHIGHO2_02_43_13</name>
    <dbReference type="NCBI Taxonomy" id="1798330"/>
    <lineage>
        <taxon>Bacteria</taxon>
        <taxon>Candidatus Giovannoniibacteriota</taxon>
    </lineage>
</organism>
<evidence type="ECO:0000313" key="2">
    <source>
        <dbReference type="EMBL" id="OGF79406.1"/>
    </source>
</evidence>
<accession>A0A1F5WUU1</accession>
<comment type="caution">
    <text evidence="2">The sequence shown here is derived from an EMBL/GenBank/DDBJ whole genome shotgun (WGS) entry which is preliminary data.</text>
</comment>
<evidence type="ECO:0000313" key="3">
    <source>
        <dbReference type="Proteomes" id="UP000178425"/>
    </source>
</evidence>
<dbReference type="InterPro" id="IPR038763">
    <property type="entry name" value="DHH_sf"/>
</dbReference>
<dbReference type="Proteomes" id="UP000178425">
    <property type="component" value="Unassembled WGS sequence"/>
</dbReference>
<dbReference type="GO" id="GO:0003676">
    <property type="term" value="F:nucleic acid binding"/>
    <property type="evidence" value="ECO:0007669"/>
    <property type="project" value="InterPro"/>
</dbReference>
<reference evidence="2 3" key="1">
    <citation type="journal article" date="2016" name="Nat. Commun.">
        <title>Thousands of microbial genomes shed light on interconnected biogeochemical processes in an aquifer system.</title>
        <authorList>
            <person name="Anantharaman K."/>
            <person name="Brown C.T."/>
            <person name="Hug L.A."/>
            <person name="Sharon I."/>
            <person name="Castelle C.J."/>
            <person name="Probst A.J."/>
            <person name="Thomas B.C."/>
            <person name="Singh A."/>
            <person name="Wilkins M.J."/>
            <person name="Karaoz U."/>
            <person name="Brodie E.L."/>
            <person name="Williams K.H."/>
            <person name="Hubbard S.S."/>
            <person name="Banfield J.F."/>
        </authorList>
    </citation>
    <scope>NUCLEOTIDE SEQUENCE [LARGE SCALE GENOMIC DNA]</scope>
</reference>
<evidence type="ECO:0000259" key="1">
    <source>
        <dbReference type="Pfam" id="PF02272"/>
    </source>
</evidence>